<feature type="region of interest" description="Disordered" evidence="5">
    <location>
        <begin position="306"/>
        <end position="331"/>
    </location>
</feature>
<reference evidence="8" key="1">
    <citation type="submission" date="2021-02" db="EMBL/GenBank/DDBJ databases">
        <authorList>
            <person name="Dougan E. K."/>
            <person name="Rhodes N."/>
            <person name="Thang M."/>
            <person name="Chan C."/>
        </authorList>
    </citation>
    <scope>NUCLEOTIDE SEQUENCE</scope>
</reference>
<feature type="compositionally biased region" description="Polar residues" evidence="5">
    <location>
        <begin position="44"/>
        <end position="56"/>
    </location>
</feature>
<dbReference type="Pfam" id="PF03208">
    <property type="entry name" value="PRA1"/>
    <property type="match status" value="1"/>
</dbReference>
<dbReference type="Proteomes" id="UP000654075">
    <property type="component" value="Unassembled WGS sequence"/>
</dbReference>
<dbReference type="GO" id="GO:0016020">
    <property type="term" value="C:membrane"/>
    <property type="evidence" value="ECO:0007669"/>
    <property type="project" value="UniProtKB-SubCell"/>
</dbReference>
<evidence type="ECO:0008006" key="11">
    <source>
        <dbReference type="Google" id="ProtNLM"/>
    </source>
</evidence>
<keyword evidence="2 6" id="KW-0812">Transmembrane</keyword>
<evidence type="ECO:0000313" key="9">
    <source>
        <dbReference type="Proteomes" id="UP000626109"/>
    </source>
</evidence>
<dbReference type="GO" id="GO:0005794">
    <property type="term" value="C:Golgi apparatus"/>
    <property type="evidence" value="ECO:0007669"/>
    <property type="project" value="TreeGrafter"/>
</dbReference>
<keyword evidence="4 6" id="KW-0472">Membrane</keyword>
<dbReference type="PANTHER" id="PTHR19317">
    <property type="entry name" value="PRENYLATED RAB ACCEPTOR 1-RELATED"/>
    <property type="match status" value="1"/>
</dbReference>
<dbReference type="OrthoDB" id="437808at2759"/>
<evidence type="ECO:0000256" key="4">
    <source>
        <dbReference type="ARBA" id="ARBA00023136"/>
    </source>
</evidence>
<gene>
    <name evidence="7" type="ORF">PGLA1383_LOCUS3704</name>
    <name evidence="8" type="ORF">PGLA2088_LOCUS6025</name>
</gene>
<evidence type="ECO:0000313" key="7">
    <source>
        <dbReference type="EMBL" id="CAE8584779.1"/>
    </source>
</evidence>
<evidence type="ECO:0000256" key="3">
    <source>
        <dbReference type="ARBA" id="ARBA00022989"/>
    </source>
</evidence>
<feature type="compositionally biased region" description="Low complexity" evidence="5">
    <location>
        <begin position="79"/>
        <end position="102"/>
    </location>
</feature>
<sequence>MAGGNPNLMDDLLGPPSNSHATPYVPGAEFYTPSAPEPGKTVDLSGNSSMSSTQPASFAPSGFVPSGPPAASFGGGGSFSSSRPSYNNGTGSSSSGRGPSSIEGGGGGLGLSLAALNPTNIMRELTSRPVSELVNQHGRTLLEVPRYMARAYTAAARRYLRPWSEFARVNPARLVEGVRQASRRGEIQIYFQRNVVGNVRHFCPNYAFMFLAMLFAFVCTSPMLILMLGGVGGGWAHALRSEQFRTRPWQLQIGGASVPLGSNVKMGVLSIPTLLFLHFFMGPVLWSAALASGGVSLAHAAMKDRDDHSDKFDDPEGDSGLGSSSRLRELP</sequence>
<evidence type="ECO:0000256" key="1">
    <source>
        <dbReference type="ARBA" id="ARBA00004141"/>
    </source>
</evidence>
<dbReference type="Proteomes" id="UP000626109">
    <property type="component" value="Unassembled WGS sequence"/>
</dbReference>
<feature type="transmembrane region" description="Helical" evidence="6">
    <location>
        <begin position="206"/>
        <end position="239"/>
    </location>
</feature>
<comment type="caution">
    <text evidence="8">The sequence shown here is derived from an EMBL/GenBank/DDBJ whole genome shotgun (WGS) entry which is preliminary data.</text>
</comment>
<dbReference type="AlphaFoldDB" id="A0A813I9M4"/>
<dbReference type="PANTHER" id="PTHR19317:SF0">
    <property type="entry name" value="PRENYLATED RAB ACCEPTOR PROTEIN 1"/>
    <property type="match status" value="1"/>
</dbReference>
<evidence type="ECO:0000256" key="6">
    <source>
        <dbReference type="SAM" id="Phobius"/>
    </source>
</evidence>
<evidence type="ECO:0000313" key="8">
    <source>
        <dbReference type="EMBL" id="CAE8647838.1"/>
    </source>
</evidence>
<name>A0A813I9M4_POLGL</name>
<organism evidence="8 9">
    <name type="scientific">Polarella glacialis</name>
    <name type="common">Dinoflagellate</name>
    <dbReference type="NCBI Taxonomy" id="89957"/>
    <lineage>
        <taxon>Eukaryota</taxon>
        <taxon>Sar</taxon>
        <taxon>Alveolata</taxon>
        <taxon>Dinophyceae</taxon>
        <taxon>Suessiales</taxon>
        <taxon>Suessiaceae</taxon>
        <taxon>Polarella</taxon>
    </lineage>
</organism>
<keyword evidence="10" id="KW-1185">Reference proteome</keyword>
<dbReference type="EMBL" id="CAJNNW010005905">
    <property type="protein sequence ID" value="CAE8647838.1"/>
    <property type="molecule type" value="Genomic_DNA"/>
</dbReference>
<proteinExistence type="predicted"/>
<dbReference type="EMBL" id="CAJNNV010001314">
    <property type="protein sequence ID" value="CAE8584779.1"/>
    <property type="molecule type" value="Genomic_DNA"/>
</dbReference>
<keyword evidence="3 6" id="KW-1133">Transmembrane helix</keyword>
<accession>A0A813I9M4</accession>
<feature type="transmembrane region" description="Helical" evidence="6">
    <location>
        <begin position="285"/>
        <end position="302"/>
    </location>
</feature>
<evidence type="ECO:0000256" key="2">
    <source>
        <dbReference type="ARBA" id="ARBA00022692"/>
    </source>
</evidence>
<evidence type="ECO:0000256" key="5">
    <source>
        <dbReference type="SAM" id="MobiDB-lite"/>
    </source>
</evidence>
<protein>
    <recommendedName>
        <fullName evidence="11">PRA1 family protein</fullName>
    </recommendedName>
</protein>
<evidence type="ECO:0000313" key="10">
    <source>
        <dbReference type="Proteomes" id="UP000654075"/>
    </source>
</evidence>
<feature type="region of interest" description="Disordered" evidence="5">
    <location>
        <begin position="1"/>
        <end position="106"/>
    </location>
</feature>
<comment type="subcellular location">
    <subcellularLocation>
        <location evidence="1">Membrane</location>
        <topology evidence="1">Multi-pass membrane protein</topology>
    </subcellularLocation>
</comment>
<dbReference type="InterPro" id="IPR004895">
    <property type="entry name" value="Prenylated_rab_accept_PRA1"/>
</dbReference>